<accession>A0A9N9IZA5</accession>
<evidence type="ECO:0000313" key="1">
    <source>
        <dbReference type="EMBL" id="CAG8758426.1"/>
    </source>
</evidence>
<name>A0A9N9IZA5_9GLOM</name>
<organism evidence="1 2">
    <name type="scientific">Racocetra fulgida</name>
    <dbReference type="NCBI Taxonomy" id="60492"/>
    <lineage>
        <taxon>Eukaryota</taxon>
        <taxon>Fungi</taxon>
        <taxon>Fungi incertae sedis</taxon>
        <taxon>Mucoromycota</taxon>
        <taxon>Glomeromycotina</taxon>
        <taxon>Glomeromycetes</taxon>
        <taxon>Diversisporales</taxon>
        <taxon>Gigasporaceae</taxon>
        <taxon>Racocetra</taxon>
    </lineage>
</organism>
<dbReference type="AlphaFoldDB" id="A0A9N9IZA5"/>
<comment type="caution">
    <text evidence="1">The sequence shown here is derived from an EMBL/GenBank/DDBJ whole genome shotgun (WGS) entry which is preliminary data.</text>
</comment>
<sequence>DPFNQNAEPVKCPSVTEDTSNSKFFNVGVKPGVSTNMFEITFTCDPLINATTCDKAKKSFEKAGEIFSSVLLLNTPIRINASLIPLSDDTILVKQFQFPTHPEYASDDIIAVFNSRSDYYFEDDPIVGPQPIGFLELIVHEIVHGLGFITSWKPLLNSNVTTELVPRLNITMDGDSTKPLTYYGFVETIFDAFLVTAEGDKFSNFTDQLNNFTPLGTKFQNQQAFLDSFMNSTQYNIAKMVLNYSQTPNSMVFLANPQSELIWLETTLFPYLKGSSISHFSLQIYDNTTDFLMTYLQRPGRSLETAMKQNNATCAIGPKLLLLLETIGYATPNKPNPEIPSPIDPPPVNVTKTSKDYNVSISSSSPNISRPTNALSNAGCVITNNYGWINLVVSLSVG</sequence>
<dbReference type="EMBL" id="CAJVPZ010039897">
    <property type="protein sequence ID" value="CAG8758426.1"/>
    <property type="molecule type" value="Genomic_DNA"/>
</dbReference>
<keyword evidence="2" id="KW-1185">Reference proteome</keyword>
<reference evidence="1" key="1">
    <citation type="submission" date="2021-06" db="EMBL/GenBank/DDBJ databases">
        <authorList>
            <person name="Kallberg Y."/>
            <person name="Tangrot J."/>
            <person name="Rosling A."/>
        </authorList>
    </citation>
    <scope>NUCLEOTIDE SEQUENCE</scope>
    <source>
        <strain evidence="1">IN212</strain>
    </source>
</reference>
<evidence type="ECO:0000313" key="2">
    <source>
        <dbReference type="Proteomes" id="UP000789396"/>
    </source>
</evidence>
<proteinExistence type="predicted"/>
<gene>
    <name evidence="1" type="ORF">RFULGI_LOCUS14118</name>
</gene>
<feature type="non-terminal residue" evidence="1">
    <location>
        <position position="1"/>
    </location>
</feature>
<feature type="non-terminal residue" evidence="1">
    <location>
        <position position="398"/>
    </location>
</feature>
<dbReference type="Proteomes" id="UP000789396">
    <property type="component" value="Unassembled WGS sequence"/>
</dbReference>
<dbReference type="OrthoDB" id="273345at2759"/>
<protein>
    <submittedName>
        <fullName evidence="1">17973_t:CDS:1</fullName>
    </submittedName>
</protein>